<evidence type="ECO:0000313" key="1">
    <source>
        <dbReference type="EMBL" id="CAI9919801.1"/>
    </source>
</evidence>
<comment type="caution">
    <text evidence="1">The sequence shown here is derived from an EMBL/GenBank/DDBJ whole genome shotgun (WGS) entry which is preliminary data.</text>
</comment>
<name>A0AA86NIX9_9EUKA</name>
<keyword evidence="3" id="KW-1185">Reference proteome</keyword>
<dbReference type="EMBL" id="CATOUU010000186">
    <property type="protein sequence ID" value="CAI9919801.1"/>
    <property type="molecule type" value="Genomic_DNA"/>
</dbReference>
<reference evidence="2 3" key="2">
    <citation type="submission" date="2024-07" db="EMBL/GenBank/DDBJ databases">
        <authorList>
            <person name="Akdeniz Z."/>
        </authorList>
    </citation>
    <scope>NUCLEOTIDE SEQUENCE [LARGE SCALE GENOMIC DNA]</scope>
</reference>
<accession>A0AA86NIX9</accession>
<evidence type="ECO:0000313" key="2">
    <source>
        <dbReference type="EMBL" id="CAL6114862.1"/>
    </source>
</evidence>
<evidence type="ECO:0000313" key="3">
    <source>
        <dbReference type="Proteomes" id="UP001642409"/>
    </source>
</evidence>
<dbReference type="EMBL" id="CAXDID020000839">
    <property type="protein sequence ID" value="CAL6114862.1"/>
    <property type="molecule type" value="Genomic_DNA"/>
</dbReference>
<proteinExistence type="predicted"/>
<organism evidence="1">
    <name type="scientific">Hexamita inflata</name>
    <dbReference type="NCBI Taxonomy" id="28002"/>
    <lineage>
        <taxon>Eukaryota</taxon>
        <taxon>Metamonada</taxon>
        <taxon>Diplomonadida</taxon>
        <taxon>Hexamitidae</taxon>
        <taxon>Hexamitinae</taxon>
        <taxon>Hexamita</taxon>
    </lineage>
</organism>
<reference evidence="1" key="1">
    <citation type="submission" date="2023-06" db="EMBL/GenBank/DDBJ databases">
        <authorList>
            <person name="Kurt Z."/>
        </authorList>
    </citation>
    <scope>NUCLEOTIDE SEQUENCE</scope>
</reference>
<protein>
    <submittedName>
        <fullName evidence="2">Hypothetical_protein</fullName>
    </submittedName>
</protein>
<dbReference type="Proteomes" id="UP001642409">
    <property type="component" value="Unassembled WGS sequence"/>
</dbReference>
<gene>
    <name evidence="1" type="ORF">HINF_LOCUS7446</name>
    <name evidence="2" type="ORF">HINF_LOCUS78365</name>
</gene>
<dbReference type="AlphaFoldDB" id="A0AA86NIX9"/>
<sequence length="113" mass="13374">MKARPNHEMALFPQSKWAELITMRENIDEESEIEGVQNFDLEEFFGEDIVRDESISMRSSKSINKKSTVNLIDNESREDLRLNPNEDDFEMIEIKPFAQFCKQKRKELPFNSE</sequence>